<dbReference type="InterPro" id="IPR011013">
    <property type="entry name" value="Gal_mutarotase_sf_dom"/>
</dbReference>
<dbReference type="InterPro" id="IPR014756">
    <property type="entry name" value="Ig_E-set"/>
</dbReference>
<feature type="region of interest" description="Disordered" evidence="5">
    <location>
        <begin position="1"/>
        <end position="23"/>
    </location>
</feature>
<evidence type="ECO:0000256" key="2">
    <source>
        <dbReference type="ARBA" id="ARBA00005001"/>
    </source>
</evidence>
<reference evidence="7" key="1">
    <citation type="journal article" date="2021" name="Front. Microbiol.">
        <title>Comprehensive Comparative Genomics and Phenotyping of Methylobacterium Species.</title>
        <authorList>
            <person name="Alessa O."/>
            <person name="Ogura Y."/>
            <person name="Fujitani Y."/>
            <person name="Takami H."/>
            <person name="Hayashi T."/>
            <person name="Sahin N."/>
            <person name="Tani A."/>
        </authorList>
    </citation>
    <scope>NUCLEOTIDE SEQUENCE</scope>
    <source>
        <strain evidence="7">DSM 23632</strain>
    </source>
</reference>
<organism evidence="7 8">
    <name type="scientific">Methylobacterium trifolii</name>
    <dbReference type="NCBI Taxonomy" id="1003092"/>
    <lineage>
        <taxon>Bacteria</taxon>
        <taxon>Pseudomonadati</taxon>
        <taxon>Pseudomonadota</taxon>
        <taxon>Alphaproteobacteria</taxon>
        <taxon>Hyphomicrobiales</taxon>
        <taxon>Methylobacteriaceae</taxon>
        <taxon>Methylobacterium</taxon>
    </lineage>
</organism>
<dbReference type="Gene3D" id="2.60.40.10">
    <property type="entry name" value="Immunoglobulins"/>
    <property type="match status" value="1"/>
</dbReference>
<dbReference type="SUPFAM" id="SSF81296">
    <property type="entry name" value="E set domains"/>
    <property type="match status" value="1"/>
</dbReference>
<dbReference type="PANTHER" id="PTHR30504:SF2">
    <property type="entry name" value="GLUCANS BIOSYNTHESIS PROTEIN G"/>
    <property type="match status" value="1"/>
</dbReference>
<dbReference type="PANTHER" id="PTHR30504">
    <property type="entry name" value="GLUCANS BIOSYNTHESIS PROTEIN"/>
    <property type="match status" value="1"/>
</dbReference>
<protein>
    <submittedName>
        <fullName evidence="7">Glucans biosynthesis protein G</fullName>
    </submittedName>
</protein>
<dbReference type="SUPFAM" id="SSF74650">
    <property type="entry name" value="Galactose mutarotase-like"/>
    <property type="match status" value="1"/>
</dbReference>
<gene>
    <name evidence="7" type="primary">mdoG_1</name>
    <name evidence="7" type="ORF">MPOCJGCO_0658</name>
</gene>
<evidence type="ECO:0000256" key="1">
    <source>
        <dbReference type="ARBA" id="ARBA00004418"/>
    </source>
</evidence>
<dbReference type="InterPro" id="IPR006311">
    <property type="entry name" value="TAT_signal"/>
</dbReference>
<evidence type="ECO:0000313" key="8">
    <source>
        <dbReference type="Proteomes" id="UP001055057"/>
    </source>
</evidence>
<evidence type="ECO:0000256" key="4">
    <source>
        <dbReference type="ARBA" id="ARBA00022764"/>
    </source>
</evidence>
<dbReference type="Proteomes" id="UP001055057">
    <property type="component" value="Unassembled WGS sequence"/>
</dbReference>
<dbReference type="InterPro" id="IPR007444">
    <property type="entry name" value="Glucan_biosyn_MdoG_C"/>
</dbReference>
<dbReference type="InterPro" id="IPR014718">
    <property type="entry name" value="GH-type_carb-bd"/>
</dbReference>
<name>A0ABQ4TTE0_9HYPH</name>
<comment type="similarity">
    <text evidence="3">Belongs to the OpgD/OpgG family.</text>
</comment>
<dbReference type="InterPro" id="IPR014438">
    <property type="entry name" value="Glucan_biosyn_MdoG/MdoD"/>
</dbReference>
<dbReference type="EMBL" id="BPRB01000037">
    <property type="protein sequence ID" value="GJE58576.1"/>
    <property type="molecule type" value="Genomic_DNA"/>
</dbReference>
<accession>A0ABQ4TTE0</accession>
<dbReference type="PROSITE" id="PS51318">
    <property type="entry name" value="TAT"/>
    <property type="match status" value="1"/>
</dbReference>
<dbReference type="InterPro" id="IPR013783">
    <property type="entry name" value="Ig-like_fold"/>
</dbReference>
<dbReference type="Pfam" id="PF04349">
    <property type="entry name" value="MdoG"/>
    <property type="match status" value="1"/>
</dbReference>
<dbReference type="RefSeq" id="WP_238181204.1">
    <property type="nucleotide sequence ID" value="NZ_BPRB01000037.1"/>
</dbReference>
<reference evidence="7" key="2">
    <citation type="submission" date="2021-08" db="EMBL/GenBank/DDBJ databases">
        <authorList>
            <person name="Tani A."/>
            <person name="Ola A."/>
            <person name="Ogura Y."/>
            <person name="Katsura K."/>
            <person name="Hayashi T."/>
        </authorList>
    </citation>
    <scope>NUCLEOTIDE SEQUENCE</scope>
    <source>
        <strain evidence="7">DSM 23632</strain>
    </source>
</reference>
<dbReference type="Gene3D" id="2.70.98.10">
    <property type="match status" value="1"/>
</dbReference>
<evidence type="ECO:0000256" key="5">
    <source>
        <dbReference type="SAM" id="MobiDB-lite"/>
    </source>
</evidence>
<feature type="domain" description="Glucan biosynthesis periplasmic MdoG C-terminal" evidence="6">
    <location>
        <begin position="69"/>
        <end position="541"/>
    </location>
</feature>
<evidence type="ECO:0000313" key="7">
    <source>
        <dbReference type="EMBL" id="GJE58576.1"/>
    </source>
</evidence>
<keyword evidence="4" id="KW-0574">Periplasm</keyword>
<evidence type="ECO:0000256" key="3">
    <source>
        <dbReference type="ARBA" id="ARBA00009284"/>
    </source>
</evidence>
<comment type="caution">
    <text evidence="7">The sequence shown here is derived from an EMBL/GenBank/DDBJ whole genome shotgun (WGS) entry which is preliminary data.</text>
</comment>
<comment type="subcellular location">
    <subcellularLocation>
        <location evidence="1">Periplasm</location>
    </subcellularLocation>
</comment>
<proteinExistence type="inferred from homology"/>
<dbReference type="PIRSF" id="PIRSF006281">
    <property type="entry name" value="MdoG"/>
    <property type="match status" value="1"/>
</dbReference>
<keyword evidence="8" id="KW-1185">Reference proteome</keyword>
<evidence type="ECO:0000259" key="6">
    <source>
        <dbReference type="Pfam" id="PF04349"/>
    </source>
</evidence>
<comment type="pathway">
    <text evidence="2">Glycan metabolism; osmoregulated periplasmic glucan (OPG) biosynthesis.</text>
</comment>
<sequence length="543" mass="58819">MTPPTHRQSEHETADPGIGGSQDHTRRSLLLRAAAGGLVAGAGLVPAALPAPARAADEPPPLPVPGSVFEADTLVQLARARAKAAYSAPRADDLPAALKGLSREQYAAIHTTPGSAIWEGDGLPFTLEPLHRGSIYSASVPLFLVEDGRVQPVAYDRARFTADGLSLPDFDRKPDTPDPGYSGFRLRARFDGGDLSDFAVFQGASFFRLLAKGQGFGVTARALTLRPADARGEEFPAFRAFFIEKPPAQGALVLHALVESESAAAALRITLQPGAEASVTDVEATVFARLEIDHLGLGGMQASYLFGGLDRRNVDDAREGAYSAGGLAIRNGAGEAIWRPVHNPDALQISSFVDENPKGFGLMQRARSLSDFEDDVQHWEWRPSLWLEPRDGWGAGAVTLLEIPSDSAFNENVLAYWRPKAPLAAGAETRFAYRQHWCWQPPEPPQLASVSASRSGRGVSGTRRLFLVDFSGEGLFSEPGLDIALSAGPGAITRRQLYLYPERKTVRVAFELDPGSERACELRLLLRRGERPVTETWLYRWTP</sequence>